<dbReference type="EC" id="2.5.1.49" evidence="5"/>
<dbReference type="GO" id="GO:0016846">
    <property type="term" value="F:carbon-sulfur lyase activity"/>
    <property type="evidence" value="ECO:0007669"/>
    <property type="project" value="TreeGrafter"/>
</dbReference>
<dbReference type="InterPro" id="IPR015424">
    <property type="entry name" value="PyrdxlP-dep_Trfase"/>
</dbReference>
<dbReference type="GO" id="GO:0003962">
    <property type="term" value="F:cystathionine gamma-synthase activity"/>
    <property type="evidence" value="ECO:0007669"/>
    <property type="project" value="UniProtKB-EC"/>
</dbReference>
<dbReference type="Pfam" id="PF01053">
    <property type="entry name" value="Cys_Met_Meta_PP"/>
    <property type="match status" value="1"/>
</dbReference>
<dbReference type="Gene3D" id="3.90.1150.10">
    <property type="entry name" value="Aspartate Aminotransferase, domain 1"/>
    <property type="match status" value="1"/>
</dbReference>
<dbReference type="FunFam" id="3.40.640.10:FF:000035">
    <property type="entry name" value="O-succinylhomoserine sulfhydrylase"/>
    <property type="match status" value="1"/>
</dbReference>
<keyword evidence="4" id="KW-0663">Pyridoxal phosphate</keyword>
<keyword evidence="3 5" id="KW-0808">Transferase</keyword>
<dbReference type="InterPro" id="IPR015422">
    <property type="entry name" value="PyrdxlP-dep_Trfase_small"/>
</dbReference>
<dbReference type="GO" id="GO:0071268">
    <property type="term" value="P:homocysteine biosynthetic process"/>
    <property type="evidence" value="ECO:0007669"/>
    <property type="project" value="InterPro"/>
</dbReference>
<organism evidence="5">
    <name type="scientific">hydrothermal vent metagenome</name>
    <dbReference type="NCBI Taxonomy" id="652676"/>
    <lineage>
        <taxon>unclassified sequences</taxon>
        <taxon>metagenomes</taxon>
        <taxon>ecological metagenomes</taxon>
    </lineage>
</organism>
<evidence type="ECO:0000256" key="3">
    <source>
        <dbReference type="ARBA" id="ARBA00022679"/>
    </source>
</evidence>
<dbReference type="InterPro" id="IPR054542">
    <property type="entry name" value="Cys_met_metab_PP"/>
</dbReference>
<dbReference type="GO" id="GO:0030170">
    <property type="term" value="F:pyridoxal phosphate binding"/>
    <property type="evidence" value="ECO:0007669"/>
    <property type="project" value="InterPro"/>
</dbReference>
<comment type="cofactor">
    <cofactor evidence="1">
        <name>pyridoxal 5'-phosphate</name>
        <dbReference type="ChEBI" id="CHEBI:597326"/>
    </cofactor>
</comment>
<comment type="subunit">
    <text evidence="2">Homotetramer.</text>
</comment>
<dbReference type="PROSITE" id="PS00868">
    <property type="entry name" value="CYS_MET_METAB_PP"/>
    <property type="match status" value="1"/>
</dbReference>
<dbReference type="PANTHER" id="PTHR11808:SF80">
    <property type="entry name" value="CYSTATHIONINE GAMMA-LYASE"/>
    <property type="match status" value="1"/>
</dbReference>
<dbReference type="PANTHER" id="PTHR11808">
    <property type="entry name" value="TRANS-SULFURATION ENZYME FAMILY MEMBER"/>
    <property type="match status" value="1"/>
</dbReference>
<accession>A0A3B0YQR1</accession>
<dbReference type="CDD" id="cd00614">
    <property type="entry name" value="CGS_like"/>
    <property type="match status" value="1"/>
</dbReference>
<name>A0A3B0YQR1_9ZZZZ</name>
<reference evidence="5" key="1">
    <citation type="submission" date="2018-06" db="EMBL/GenBank/DDBJ databases">
        <authorList>
            <person name="Zhirakovskaya E."/>
        </authorList>
    </citation>
    <scope>NUCLEOTIDE SEQUENCE</scope>
</reference>
<dbReference type="EMBL" id="UOFM01000519">
    <property type="protein sequence ID" value="VAW83208.1"/>
    <property type="molecule type" value="Genomic_DNA"/>
</dbReference>
<protein>
    <submittedName>
        <fullName evidence="5">O-acetylhomoserine sulfhydrylase / O-succinylhomoserine sulfhydrylase</fullName>
        <ecNumber evidence="5">2.5.1.48</ecNumber>
        <ecNumber evidence="5">2.5.1.49</ecNumber>
    </submittedName>
</protein>
<dbReference type="EC" id="2.5.1.48" evidence="5"/>
<evidence type="ECO:0000256" key="4">
    <source>
        <dbReference type="ARBA" id="ARBA00022898"/>
    </source>
</evidence>
<evidence type="ECO:0000256" key="2">
    <source>
        <dbReference type="ARBA" id="ARBA00011881"/>
    </source>
</evidence>
<dbReference type="InterPro" id="IPR006234">
    <property type="entry name" value="O-succ-hSer_sulfhydrylase"/>
</dbReference>
<dbReference type="InterPro" id="IPR000277">
    <property type="entry name" value="Cys/Met-Metab_PyrdxlP-dep_enz"/>
</dbReference>
<dbReference type="NCBIfam" id="NF006003">
    <property type="entry name" value="PRK08133.1"/>
    <property type="match status" value="1"/>
</dbReference>
<dbReference type="GO" id="GO:0019346">
    <property type="term" value="P:transsulfuration"/>
    <property type="evidence" value="ECO:0007669"/>
    <property type="project" value="InterPro"/>
</dbReference>
<dbReference type="Gene3D" id="3.40.640.10">
    <property type="entry name" value="Type I PLP-dependent aspartate aminotransferase-like (Major domain)"/>
    <property type="match status" value="1"/>
</dbReference>
<dbReference type="HAMAP" id="MF_02056">
    <property type="entry name" value="MetZ"/>
    <property type="match status" value="1"/>
</dbReference>
<dbReference type="SUPFAM" id="SSF53383">
    <property type="entry name" value="PLP-dependent transferases"/>
    <property type="match status" value="1"/>
</dbReference>
<sequence length="393" mass="42159">MPDHNDRSPGLETLAVRAGQHRTPEGEHAEPIFPTSSYVFDSAAAAAARFSGEEPGNIYSRFTNPTVRTFEERLAAMEGGERCVATSSGMSAIYATCAGLLKTGDHVVSSRSVFGTTTVLFTNFLHKFGIETTFVAQEDVDEWAKAIRPETQLLFLETPSNPLTAIADIRALADLAHAHDCLLVVDNCFCTPVLQRPFDLGADIVIHSATKYLDGQGRCIGGAVIGSQEIVGGDVFGFLRTCGPSMSPFNAWVFLKGLETLSIRMKAHCESAQKLAEWLQEQPAVARVFYPGLASHPQHALASAQQSGFGGIVSFEVKGGQAAAWKVIDSTKICSITANLGDTKTTITHPATTTHGRLTQEQRADSGISDGLIRVAVGLETLDDLIDDLHRGL</sequence>
<evidence type="ECO:0000256" key="1">
    <source>
        <dbReference type="ARBA" id="ARBA00001933"/>
    </source>
</evidence>
<dbReference type="PIRSF" id="PIRSF001434">
    <property type="entry name" value="CGS"/>
    <property type="match status" value="1"/>
</dbReference>
<dbReference type="AlphaFoldDB" id="A0A3B0YQR1"/>
<dbReference type="GO" id="GO:0003961">
    <property type="term" value="F:O-acetylhomoserine aminocarboxypropyltransferase activity"/>
    <property type="evidence" value="ECO:0007669"/>
    <property type="project" value="UniProtKB-EC"/>
</dbReference>
<proteinExistence type="inferred from homology"/>
<evidence type="ECO:0000313" key="5">
    <source>
        <dbReference type="EMBL" id="VAW83208.1"/>
    </source>
</evidence>
<gene>
    <name evidence="5" type="ORF">MNBD_GAMMA14-1757</name>
</gene>
<dbReference type="FunFam" id="3.90.1150.10:FF:000033">
    <property type="entry name" value="Cystathionine gamma-synthase"/>
    <property type="match status" value="1"/>
</dbReference>
<dbReference type="GO" id="GO:0005737">
    <property type="term" value="C:cytoplasm"/>
    <property type="evidence" value="ECO:0007669"/>
    <property type="project" value="TreeGrafter"/>
</dbReference>
<dbReference type="NCBIfam" id="TIGR01325">
    <property type="entry name" value="O_suc_HS_sulf"/>
    <property type="match status" value="1"/>
</dbReference>
<dbReference type="InterPro" id="IPR015421">
    <property type="entry name" value="PyrdxlP-dep_Trfase_major"/>
</dbReference>